<evidence type="ECO:0000259" key="1">
    <source>
        <dbReference type="Pfam" id="PF05048"/>
    </source>
</evidence>
<proteinExistence type="predicted"/>
<comment type="caution">
    <text evidence="2">The sequence shown here is derived from an EMBL/GenBank/DDBJ whole genome shotgun (WGS) entry which is preliminary data.</text>
</comment>
<protein>
    <recommendedName>
        <fullName evidence="1">Periplasmic copper-binding protein NosD beta helix domain-containing protein</fullName>
    </recommendedName>
</protein>
<dbReference type="NCBIfam" id="TIGR03804">
    <property type="entry name" value="para_beta_helix"/>
    <property type="match status" value="2"/>
</dbReference>
<dbReference type="Pfam" id="PF05048">
    <property type="entry name" value="NosD"/>
    <property type="match status" value="1"/>
</dbReference>
<accession>X1I7H0</accession>
<dbReference type="InterPro" id="IPR012334">
    <property type="entry name" value="Pectin_lyas_fold"/>
</dbReference>
<feature type="non-terminal residue" evidence="2">
    <location>
        <position position="62"/>
    </location>
</feature>
<dbReference type="InterPro" id="IPR007742">
    <property type="entry name" value="NosD_dom"/>
</dbReference>
<dbReference type="InterPro" id="IPR022441">
    <property type="entry name" value="Para_beta_helix_rpt-2"/>
</dbReference>
<reference evidence="2" key="1">
    <citation type="journal article" date="2014" name="Front. Microbiol.">
        <title>High frequency of phylogenetically diverse reductive dehalogenase-homologous genes in deep subseafloor sedimentary metagenomes.</title>
        <authorList>
            <person name="Kawai M."/>
            <person name="Futagami T."/>
            <person name="Toyoda A."/>
            <person name="Takaki Y."/>
            <person name="Nishi S."/>
            <person name="Hori S."/>
            <person name="Arai W."/>
            <person name="Tsubouchi T."/>
            <person name="Morono Y."/>
            <person name="Uchiyama I."/>
            <person name="Ito T."/>
            <person name="Fujiyama A."/>
            <person name="Inagaki F."/>
            <person name="Takami H."/>
        </authorList>
    </citation>
    <scope>NUCLEOTIDE SEQUENCE</scope>
    <source>
        <strain evidence="2">Expedition CK06-06</strain>
    </source>
</reference>
<dbReference type="AlphaFoldDB" id="X1I7H0"/>
<gene>
    <name evidence="2" type="ORF">S03H2_66030</name>
</gene>
<feature type="domain" description="Periplasmic copper-binding protein NosD beta helix" evidence="1">
    <location>
        <begin position="5"/>
        <end position="61"/>
    </location>
</feature>
<dbReference type="InterPro" id="IPR011050">
    <property type="entry name" value="Pectin_lyase_fold/virulence"/>
</dbReference>
<organism evidence="2">
    <name type="scientific">marine sediment metagenome</name>
    <dbReference type="NCBI Taxonomy" id="412755"/>
    <lineage>
        <taxon>unclassified sequences</taxon>
        <taxon>metagenomes</taxon>
        <taxon>ecological metagenomes</taxon>
    </lineage>
</organism>
<dbReference type="SUPFAM" id="SSF51126">
    <property type="entry name" value="Pectin lyase-like"/>
    <property type="match status" value="1"/>
</dbReference>
<name>X1I7H0_9ZZZZ</name>
<dbReference type="Gene3D" id="2.160.20.10">
    <property type="entry name" value="Single-stranded right-handed beta-helix, Pectin lyase-like"/>
    <property type="match status" value="1"/>
</dbReference>
<sequence>MYFVGKINNNKISRNIVNYNREGMVLSDGNKNYISENTVSYNEEGGIRISFCDYSTITRNNA</sequence>
<evidence type="ECO:0000313" key="2">
    <source>
        <dbReference type="EMBL" id="GAH77662.1"/>
    </source>
</evidence>
<dbReference type="EMBL" id="BARU01043068">
    <property type="protein sequence ID" value="GAH77662.1"/>
    <property type="molecule type" value="Genomic_DNA"/>
</dbReference>